<sequence length="61" mass="7007">MPLVKVSGIDKSEVGYQNTTLQKERFFCRHNFISISICQALLGKTLSFFKKHATIVIFRCL</sequence>
<dbReference type="EMBL" id="QWET01000023">
    <property type="protein sequence ID" value="RIH63294.1"/>
    <property type="molecule type" value="Genomic_DNA"/>
</dbReference>
<dbReference type="AlphaFoldDB" id="A0A399CTR8"/>
<accession>A0A399CTR8</accession>
<dbReference type="Proteomes" id="UP000266441">
    <property type="component" value="Unassembled WGS sequence"/>
</dbReference>
<organism evidence="1 2">
    <name type="scientific">Mariniphaga sediminis</name>
    <dbReference type="NCBI Taxonomy" id="1628158"/>
    <lineage>
        <taxon>Bacteria</taxon>
        <taxon>Pseudomonadati</taxon>
        <taxon>Bacteroidota</taxon>
        <taxon>Bacteroidia</taxon>
        <taxon>Marinilabiliales</taxon>
        <taxon>Prolixibacteraceae</taxon>
        <taxon>Mariniphaga</taxon>
    </lineage>
</organism>
<keyword evidence="2" id="KW-1185">Reference proteome</keyword>
<comment type="caution">
    <text evidence="1">The sequence shown here is derived from an EMBL/GenBank/DDBJ whole genome shotgun (WGS) entry which is preliminary data.</text>
</comment>
<protein>
    <submittedName>
        <fullName evidence="1">Uncharacterized protein</fullName>
    </submittedName>
</protein>
<proteinExistence type="predicted"/>
<gene>
    <name evidence="1" type="ORF">D1164_20800</name>
</gene>
<name>A0A399CTR8_9BACT</name>
<evidence type="ECO:0000313" key="2">
    <source>
        <dbReference type="Proteomes" id="UP000266441"/>
    </source>
</evidence>
<reference evidence="1 2" key="1">
    <citation type="journal article" date="2015" name="Int. J. Syst. Evol. Microbiol.">
        <title>Mariniphaga sediminis sp. nov., isolated from coastal sediment.</title>
        <authorList>
            <person name="Wang F.Q."/>
            <person name="Shen Q.Y."/>
            <person name="Chen G.J."/>
            <person name="Du Z.J."/>
        </authorList>
    </citation>
    <scope>NUCLEOTIDE SEQUENCE [LARGE SCALE GENOMIC DNA]</scope>
    <source>
        <strain evidence="1 2">SY21</strain>
    </source>
</reference>
<evidence type="ECO:0000313" key="1">
    <source>
        <dbReference type="EMBL" id="RIH63294.1"/>
    </source>
</evidence>